<dbReference type="SUPFAM" id="SSF81665">
    <property type="entry name" value="Calcium ATPase, transmembrane domain M"/>
    <property type="match status" value="1"/>
</dbReference>
<dbReference type="GO" id="GO:0140326">
    <property type="term" value="F:ATPase-coupled intramembrane lipid transporter activity"/>
    <property type="evidence" value="ECO:0007669"/>
    <property type="project" value="TreeGrafter"/>
</dbReference>
<keyword evidence="7" id="KW-1185">Reference proteome</keyword>
<dbReference type="AlphaFoldDB" id="A0AAD5CKI5"/>
<evidence type="ECO:0000259" key="5">
    <source>
        <dbReference type="Pfam" id="PF16209"/>
    </source>
</evidence>
<organism evidence="6 7">
    <name type="scientific">Ambrosia artemisiifolia</name>
    <name type="common">Common ragweed</name>
    <dbReference type="NCBI Taxonomy" id="4212"/>
    <lineage>
        <taxon>Eukaryota</taxon>
        <taxon>Viridiplantae</taxon>
        <taxon>Streptophyta</taxon>
        <taxon>Embryophyta</taxon>
        <taxon>Tracheophyta</taxon>
        <taxon>Spermatophyta</taxon>
        <taxon>Magnoliopsida</taxon>
        <taxon>eudicotyledons</taxon>
        <taxon>Gunneridae</taxon>
        <taxon>Pentapetalae</taxon>
        <taxon>asterids</taxon>
        <taxon>campanulids</taxon>
        <taxon>Asterales</taxon>
        <taxon>Asteraceae</taxon>
        <taxon>Asteroideae</taxon>
        <taxon>Heliantheae alliance</taxon>
        <taxon>Heliantheae</taxon>
        <taxon>Ambrosia</taxon>
    </lineage>
</organism>
<evidence type="ECO:0000256" key="1">
    <source>
        <dbReference type="ARBA" id="ARBA00004308"/>
    </source>
</evidence>
<dbReference type="PANTHER" id="PTHR24092">
    <property type="entry name" value="PROBABLE PHOSPHOLIPID-TRANSPORTING ATPASE"/>
    <property type="match status" value="1"/>
</dbReference>
<dbReference type="GO" id="GO:0005886">
    <property type="term" value="C:plasma membrane"/>
    <property type="evidence" value="ECO:0007669"/>
    <property type="project" value="TreeGrafter"/>
</dbReference>
<gene>
    <name evidence="6" type="ORF">M8C21_003307</name>
</gene>
<feature type="domain" description="P-type ATPase N-terminal" evidence="5">
    <location>
        <begin position="48"/>
        <end position="112"/>
    </location>
</feature>
<proteinExistence type="predicted"/>
<evidence type="ECO:0000259" key="4">
    <source>
        <dbReference type="Pfam" id="PF00122"/>
    </source>
</evidence>
<comment type="caution">
    <text evidence="6">The sequence shown here is derived from an EMBL/GenBank/DDBJ whole genome shotgun (WGS) entry which is preliminary data.</text>
</comment>
<name>A0AAD5CKI5_AMBAR</name>
<reference evidence="6" key="1">
    <citation type="submission" date="2022-06" db="EMBL/GenBank/DDBJ databases">
        <title>Uncovering the hologenomic basis of an extraordinary plant invasion.</title>
        <authorList>
            <person name="Bieker V.C."/>
            <person name="Martin M.D."/>
            <person name="Gilbert T."/>
            <person name="Hodgins K."/>
            <person name="Battlay P."/>
            <person name="Petersen B."/>
            <person name="Wilson J."/>
        </authorList>
    </citation>
    <scope>NUCLEOTIDE SEQUENCE</scope>
    <source>
        <strain evidence="6">AA19_3_7</strain>
        <tissue evidence="6">Leaf</tissue>
    </source>
</reference>
<dbReference type="GO" id="GO:0005802">
    <property type="term" value="C:trans-Golgi network"/>
    <property type="evidence" value="ECO:0007669"/>
    <property type="project" value="TreeGrafter"/>
</dbReference>
<sequence>MKGPRQSGETTPLASSSSAAAVDRRSLSSSSSIRLGRVQPQAPGHRTVFCNDRLANHLAKYKGNAVSTTKYNVVTFLPKGLYEQFRRVANLYFLTISCLSFTPVSPVSPITNVIPLSLVLFVSLVKEAFEDWKRLQNDMTINNTSVDVLQEQRWESIPWKKLQVGDIVRVKQDGFFPADLLLLASTNPDGVCYTETANLDGETNLKIRKALEKTWDYVAPEKASEFKEISRLTVDLLLVRSITIEFLAASINKAKNCSLDRLLTCC</sequence>
<protein>
    <recommendedName>
        <fullName evidence="8">P-type phospholipid transporter</fullName>
    </recommendedName>
</protein>
<dbReference type="GO" id="GO:0045332">
    <property type="term" value="P:phospholipid translocation"/>
    <property type="evidence" value="ECO:0007669"/>
    <property type="project" value="TreeGrafter"/>
</dbReference>
<keyword evidence="2" id="KW-0813">Transport</keyword>
<dbReference type="PANTHER" id="PTHR24092:SF180">
    <property type="entry name" value="PHOSPHOLIPID-TRANSPORTING ATPASE DNF1-RELATED"/>
    <property type="match status" value="1"/>
</dbReference>
<accession>A0AAD5CKI5</accession>
<evidence type="ECO:0000313" key="7">
    <source>
        <dbReference type="Proteomes" id="UP001206925"/>
    </source>
</evidence>
<dbReference type="EMBL" id="JAMZMK010007690">
    <property type="protein sequence ID" value="KAI7743763.1"/>
    <property type="molecule type" value="Genomic_DNA"/>
</dbReference>
<feature type="compositionally biased region" description="Low complexity" evidence="3">
    <location>
        <begin position="13"/>
        <end position="25"/>
    </location>
</feature>
<dbReference type="Pfam" id="PF16209">
    <property type="entry name" value="PhoLip_ATPase_N"/>
    <property type="match status" value="1"/>
</dbReference>
<evidence type="ECO:0008006" key="8">
    <source>
        <dbReference type="Google" id="ProtNLM"/>
    </source>
</evidence>
<evidence type="ECO:0000313" key="6">
    <source>
        <dbReference type="EMBL" id="KAI7743763.1"/>
    </source>
</evidence>
<dbReference type="GO" id="GO:0000139">
    <property type="term" value="C:Golgi membrane"/>
    <property type="evidence" value="ECO:0007669"/>
    <property type="project" value="GOC"/>
</dbReference>
<dbReference type="Gene3D" id="2.70.150.10">
    <property type="entry name" value="Calcium-transporting ATPase, cytoplasmic transduction domain A"/>
    <property type="match status" value="1"/>
</dbReference>
<feature type="region of interest" description="Disordered" evidence="3">
    <location>
        <begin position="1"/>
        <end position="25"/>
    </location>
</feature>
<feature type="domain" description="P-type ATPase A" evidence="4">
    <location>
        <begin position="143"/>
        <end position="203"/>
    </location>
</feature>
<dbReference type="InterPro" id="IPR059000">
    <property type="entry name" value="ATPase_P-type_domA"/>
</dbReference>
<evidence type="ECO:0000256" key="2">
    <source>
        <dbReference type="ARBA" id="ARBA00022448"/>
    </source>
</evidence>
<comment type="subcellular location">
    <subcellularLocation>
        <location evidence="1">Endomembrane system</location>
    </subcellularLocation>
</comment>
<evidence type="ECO:0000256" key="3">
    <source>
        <dbReference type="SAM" id="MobiDB-lite"/>
    </source>
</evidence>
<dbReference type="InterPro" id="IPR032631">
    <property type="entry name" value="P-type_ATPase_N"/>
</dbReference>
<dbReference type="SUPFAM" id="SSF81653">
    <property type="entry name" value="Calcium ATPase, transduction domain A"/>
    <property type="match status" value="1"/>
</dbReference>
<dbReference type="Pfam" id="PF00122">
    <property type="entry name" value="E1-E2_ATPase"/>
    <property type="match status" value="1"/>
</dbReference>
<dbReference type="InterPro" id="IPR008250">
    <property type="entry name" value="ATPase_P-typ_transduc_dom_A_sf"/>
</dbReference>
<dbReference type="InterPro" id="IPR023298">
    <property type="entry name" value="ATPase_P-typ_TM_dom_sf"/>
</dbReference>
<dbReference type="Proteomes" id="UP001206925">
    <property type="component" value="Unassembled WGS sequence"/>
</dbReference>
<dbReference type="GO" id="GO:0048194">
    <property type="term" value="P:Golgi vesicle budding"/>
    <property type="evidence" value="ECO:0007669"/>
    <property type="project" value="TreeGrafter"/>
</dbReference>